<feature type="region of interest" description="Disordered" evidence="1">
    <location>
        <begin position="338"/>
        <end position="525"/>
    </location>
</feature>
<name>C5FWM2_ARTOC</name>
<organism evidence="2 3">
    <name type="scientific">Arthroderma otae (strain ATCC MYA-4605 / CBS 113480)</name>
    <name type="common">Microsporum canis</name>
    <dbReference type="NCBI Taxonomy" id="554155"/>
    <lineage>
        <taxon>Eukaryota</taxon>
        <taxon>Fungi</taxon>
        <taxon>Dikarya</taxon>
        <taxon>Ascomycota</taxon>
        <taxon>Pezizomycotina</taxon>
        <taxon>Eurotiomycetes</taxon>
        <taxon>Eurotiomycetidae</taxon>
        <taxon>Onygenales</taxon>
        <taxon>Arthrodermataceae</taxon>
        <taxon>Microsporum</taxon>
    </lineage>
</organism>
<proteinExistence type="predicted"/>
<feature type="compositionally biased region" description="Polar residues" evidence="1">
    <location>
        <begin position="877"/>
        <end position="916"/>
    </location>
</feature>
<sequence length="916" mass="99695">MLLKAHRIIESYEPSSEFCIQLHGFIRALPTPPREEAENNTTTVVETHLPSEPLRHPTGSPVHTTSNPTVQDKAPLEFVLYKIPKDNSATLDDFRWKRELNSFLSNIPKTKKWAALPSREEILRLLLCRKVPFNGGGGGGRDDDGEDDCQDEWGERCRAYAGSTLEAMNINSAMRGILAFRVIIVALACVVMLENGAELADTESILKTCIPNPSTGRTLSRDRHAAKWVNSQILELRKVGWGDRSAEVFVLYGQSISQFRLICSNTRSGDAFIAGIQGKGKPIPKLGDNKMPISIPCIVKRCCGKSASLRKVCEVLSYDFEEVWPIYKEFYTSRQDYSASESDVPESATESLSESNIGGYEAHTSGSEVPTLPTSPLGTGREADEPATNLDIPVDAVGDRPCANGANRQPYAGNPCSEYRHSQRRRQGGEEDTEGVDETASATESSAPSQGRGSIATGLERQAGSGIEGGPGQQCDGQPRAKRRRTDAVRGRQTSSVSRSVHRSQNTQGQSESDVAGHDSADIPTEWASTRPETTIDGGQQANNLSGFQLPLLPSLSVHPSGQYSDYSTQALNQRTIETYTHQAASSPIVNVYANSQRQNQHIVQQTCNTSQTYVAPRTFTPAPSSNAQAYNLPTNRAQTYATPVQGFLAHQTMAVRQTPAAHTATIRALLNTNEEATVNTGVSTPVNSFGHRGVPISWGGSQHQHQARQTHRIPHYPQSSLRETDNCYAAPLLSTTNPPFEDRNSLSGISTQHRPIREVRGQVEGAATTNNPVAIYTAYDGFSGTDSNGQQFATELGSLPSTTNHHQNNSHSNPGTYSDTNPWQPSSGFDPFSVYTPNTDSWTAQPSDFNSMPVVPNTDSWTAQPSDFNSMPVVPNTDSWTAQPNSFNSMPVVPNTDSWTAQPSDFNSLSAGTHS</sequence>
<dbReference type="GeneID" id="9226946"/>
<dbReference type="AlphaFoldDB" id="C5FWM2"/>
<evidence type="ECO:0000313" key="2">
    <source>
        <dbReference type="EMBL" id="EEQ34306.1"/>
    </source>
</evidence>
<feature type="compositionally biased region" description="Polar residues" evidence="1">
    <location>
        <begin position="858"/>
        <end position="870"/>
    </location>
</feature>
<dbReference type="RefSeq" id="XP_002845161.1">
    <property type="nucleotide sequence ID" value="XM_002845115.1"/>
</dbReference>
<feature type="region of interest" description="Disordered" evidence="1">
    <location>
        <begin position="788"/>
        <end position="916"/>
    </location>
</feature>
<feature type="compositionally biased region" description="Low complexity" evidence="1">
    <location>
        <begin position="802"/>
        <end position="814"/>
    </location>
</feature>
<keyword evidence="3" id="KW-1185">Reference proteome</keyword>
<feature type="compositionally biased region" description="Polar residues" evidence="1">
    <location>
        <begin position="836"/>
        <end position="851"/>
    </location>
</feature>
<feature type="compositionally biased region" description="Low complexity" evidence="1">
    <location>
        <begin position="438"/>
        <end position="447"/>
    </location>
</feature>
<gene>
    <name evidence="2" type="ORF">MCYG_07125</name>
</gene>
<accession>C5FWM2</accession>
<evidence type="ECO:0000256" key="1">
    <source>
        <dbReference type="SAM" id="MobiDB-lite"/>
    </source>
</evidence>
<evidence type="ECO:0000313" key="3">
    <source>
        <dbReference type="Proteomes" id="UP000002035"/>
    </source>
</evidence>
<dbReference type="STRING" id="554155.C5FWM2"/>
<dbReference type="VEuPathDB" id="FungiDB:MCYG_07125"/>
<dbReference type="Proteomes" id="UP000002035">
    <property type="component" value="Unassembled WGS sequence"/>
</dbReference>
<dbReference type="eggNOG" id="ENOG502SU5B">
    <property type="taxonomic scope" value="Eukaryota"/>
</dbReference>
<feature type="region of interest" description="Disordered" evidence="1">
    <location>
        <begin position="50"/>
        <end position="69"/>
    </location>
</feature>
<protein>
    <submittedName>
        <fullName evidence="2">Uncharacterized protein</fullName>
    </submittedName>
</protein>
<dbReference type="EMBL" id="DS995706">
    <property type="protein sequence ID" value="EEQ34306.1"/>
    <property type="molecule type" value="Genomic_DNA"/>
</dbReference>
<dbReference type="OrthoDB" id="4207750at2759"/>
<reference evidence="3" key="1">
    <citation type="journal article" date="2012" name="MBio">
        <title>Comparative genome analysis of Trichophyton rubrum and related dermatophytes reveals candidate genes involved in infection.</title>
        <authorList>
            <person name="Martinez D.A."/>
            <person name="Oliver B.G."/>
            <person name="Graeser Y."/>
            <person name="Goldberg J.M."/>
            <person name="Li W."/>
            <person name="Martinez-Rossi N.M."/>
            <person name="Monod M."/>
            <person name="Shelest E."/>
            <person name="Barton R.C."/>
            <person name="Birch E."/>
            <person name="Brakhage A.A."/>
            <person name="Chen Z."/>
            <person name="Gurr S.J."/>
            <person name="Heiman D."/>
            <person name="Heitman J."/>
            <person name="Kosti I."/>
            <person name="Rossi A."/>
            <person name="Saif S."/>
            <person name="Samalova M."/>
            <person name="Saunders C.W."/>
            <person name="Shea T."/>
            <person name="Summerbell R.C."/>
            <person name="Xu J."/>
            <person name="Young S."/>
            <person name="Zeng Q."/>
            <person name="Birren B.W."/>
            <person name="Cuomo C.A."/>
            <person name="White T.C."/>
        </authorList>
    </citation>
    <scope>NUCLEOTIDE SEQUENCE [LARGE SCALE GENOMIC DNA]</scope>
    <source>
        <strain evidence="3">ATCC MYA-4605 / CBS 113480</strain>
    </source>
</reference>
<feature type="compositionally biased region" description="Polar residues" evidence="1">
    <location>
        <begin position="815"/>
        <end position="828"/>
    </location>
</feature>
<dbReference type="HOGENOM" id="CLU_014561_0_0_1"/>
<feature type="compositionally biased region" description="Polar residues" evidence="1">
    <location>
        <begin position="364"/>
        <end position="377"/>
    </location>
</feature>
<dbReference type="OMA" id="WTAQQSN"/>
<feature type="compositionally biased region" description="Polar residues" evidence="1">
    <location>
        <begin position="492"/>
        <end position="513"/>
    </location>
</feature>